<keyword evidence="5" id="KW-1133">Transmembrane helix</keyword>
<evidence type="ECO:0000313" key="8">
    <source>
        <dbReference type="Proteomes" id="UP001197247"/>
    </source>
</evidence>
<feature type="transmembrane region" description="Helical" evidence="5">
    <location>
        <begin position="670"/>
        <end position="690"/>
    </location>
</feature>
<dbReference type="Pfam" id="PF20703">
    <property type="entry name" value="nSTAND1"/>
    <property type="match status" value="1"/>
</dbReference>
<evidence type="ECO:0000256" key="1">
    <source>
        <dbReference type="ARBA" id="ARBA00022574"/>
    </source>
</evidence>
<gene>
    <name evidence="7" type="ORF">KIH74_13230</name>
</gene>
<keyword evidence="5" id="KW-0472">Membrane</keyword>
<feature type="domain" description="Novel STAND NTPase 1" evidence="6">
    <location>
        <begin position="221"/>
        <end position="614"/>
    </location>
</feature>
<evidence type="ECO:0000313" key="7">
    <source>
        <dbReference type="EMBL" id="MBT0769893.1"/>
    </source>
</evidence>
<keyword evidence="8" id="KW-1185">Reference proteome</keyword>
<dbReference type="InterPro" id="IPR049052">
    <property type="entry name" value="nSTAND1"/>
</dbReference>
<feature type="repeat" description="WD" evidence="3">
    <location>
        <begin position="755"/>
        <end position="796"/>
    </location>
</feature>
<dbReference type="PRINTS" id="PR00320">
    <property type="entry name" value="GPROTEINBRPT"/>
</dbReference>
<evidence type="ECO:0000256" key="5">
    <source>
        <dbReference type="SAM" id="Phobius"/>
    </source>
</evidence>
<feature type="repeat" description="WD" evidence="3">
    <location>
        <begin position="975"/>
        <end position="1016"/>
    </location>
</feature>
<feature type="repeat" description="WD" evidence="3">
    <location>
        <begin position="889"/>
        <end position="930"/>
    </location>
</feature>
<keyword evidence="2" id="KW-0677">Repeat</keyword>
<dbReference type="InterPro" id="IPR001680">
    <property type="entry name" value="WD40_rpt"/>
</dbReference>
<dbReference type="CDD" id="cd00200">
    <property type="entry name" value="WD40"/>
    <property type="match status" value="2"/>
</dbReference>
<dbReference type="Gene3D" id="2.130.10.10">
    <property type="entry name" value="YVTN repeat-like/Quinoprotein amine dehydrogenase"/>
    <property type="match status" value="5"/>
</dbReference>
<dbReference type="SUPFAM" id="SSF50998">
    <property type="entry name" value="Quinoprotein alcohol dehydrogenase-like"/>
    <property type="match status" value="1"/>
</dbReference>
<feature type="repeat" description="WD" evidence="3">
    <location>
        <begin position="797"/>
        <end position="838"/>
    </location>
</feature>
<dbReference type="PROSITE" id="PS00678">
    <property type="entry name" value="WD_REPEATS_1"/>
    <property type="match status" value="3"/>
</dbReference>
<evidence type="ECO:0000259" key="6">
    <source>
        <dbReference type="Pfam" id="PF20703"/>
    </source>
</evidence>
<organism evidence="7 8">
    <name type="scientific">Kineosporia corallincola</name>
    <dbReference type="NCBI Taxonomy" id="2835133"/>
    <lineage>
        <taxon>Bacteria</taxon>
        <taxon>Bacillati</taxon>
        <taxon>Actinomycetota</taxon>
        <taxon>Actinomycetes</taxon>
        <taxon>Kineosporiales</taxon>
        <taxon>Kineosporiaceae</taxon>
        <taxon>Kineosporia</taxon>
    </lineage>
</organism>
<evidence type="ECO:0000256" key="4">
    <source>
        <dbReference type="SAM" id="MobiDB-lite"/>
    </source>
</evidence>
<dbReference type="PROSITE" id="PS50082">
    <property type="entry name" value="WD_REPEATS_2"/>
    <property type="match status" value="9"/>
</dbReference>
<protein>
    <submittedName>
        <fullName evidence="7">WD40 repeat domain-containing protein</fullName>
    </submittedName>
</protein>
<dbReference type="PANTHER" id="PTHR19879">
    <property type="entry name" value="TRANSCRIPTION INITIATION FACTOR TFIID"/>
    <property type="match status" value="1"/>
</dbReference>
<dbReference type="SMART" id="SM00320">
    <property type="entry name" value="WD40"/>
    <property type="match status" value="13"/>
</dbReference>
<dbReference type="SUPFAM" id="SSF50978">
    <property type="entry name" value="WD40 repeat-like"/>
    <property type="match status" value="1"/>
</dbReference>
<feature type="compositionally biased region" description="Basic and acidic residues" evidence="4">
    <location>
        <begin position="202"/>
        <end position="218"/>
    </location>
</feature>
<dbReference type="InterPro" id="IPR036322">
    <property type="entry name" value="WD40_repeat_dom_sf"/>
</dbReference>
<name>A0ABS5TFN0_9ACTN</name>
<feature type="repeat" description="WD" evidence="3">
    <location>
        <begin position="1200"/>
        <end position="1241"/>
    </location>
</feature>
<dbReference type="SUPFAM" id="SSF52540">
    <property type="entry name" value="P-loop containing nucleoside triphosphate hydrolases"/>
    <property type="match status" value="1"/>
</dbReference>
<dbReference type="PANTHER" id="PTHR19879:SF9">
    <property type="entry name" value="TRANSCRIPTION INITIATION FACTOR TFIID SUBUNIT 5"/>
    <property type="match status" value="1"/>
</dbReference>
<proteinExistence type="predicted"/>
<feature type="repeat" description="WD" evidence="3">
    <location>
        <begin position="1159"/>
        <end position="1199"/>
    </location>
</feature>
<dbReference type="InterPro" id="IPR020472">
    <property type="entry name" value="WD40_PAC1"/>
</dbReference>
<dbReference type="InterPro" id="IPR015943">
    <property type="entry name" value="WD40/YVTN_repeat-like_dom_sf"/>
</dbReference>
<sequence>MTDEGRTGARHWMARLRGQATPQGLSLVAGLAAATSAEIWLPALLTGGTAGAAAIVAGVGGNLMASVIEDVWRHIRDDPAAATSTGSADEQARLQALLEQTFQRLLSEDEQRGVRLVFEQEVNRFLHLTGALDETGTDPGLHAGLVDALNGLGGVIATGNRIILDQVQAGQDRVDEYAARQTAALAQLMRLEQVRQAEIRRFADSRTPVDEPGERDPRQAPYPGLDPVGPAEAAAGFFHGRDQILAGLLTRLAARTQDEVSLLVVTGSSGVGKTSLLRAGLIPAVDNGLLDVPGSREWPVVYLQPGRDPLRALAHGITPMNHPVGALPDDLAREPNALGNSLGPLLEGRPAGARVLIVVDQAEELFAPGPSGQAREAFLSALIRASTRDAVVLLSFRADFYAQFAAQEMLRVHLEHHSLFVPPMSRAQFQEVIEGPARAAGLTLGPGLTRALLDDTSAESLPLLAHTLRRLWEDSDGSTLRLGDYREMGGLAHAISSTAEKVYNDLSVGQRRIVRPLLLSMVSIGDGTHDTRQSVVTSDLLNSFQHKSADAATVLRRLNEARIVTSGRLTSTLSHETIITAWPELQGWLNDDRTGLRLHEELRNAALYWNTHRDEAGTLWGGVRLETMQAWSRQHPRALTTLDQEFLTASQEHRDAARTAERRRARRTRLLAGVFAVLFAVASVLAVVSLRQTRAVELSRNTILAGQLTSQAQDLLRTEPRLATLLALEADRIHHTAASADTLVTAAHSPVFRTVSGHTGTVTSVEYSPDGTRFATSSDDKTVRIWDARSGRVVRVITGHTDSVRDVTWSPDGKLIATGGWDATARVWDAATGRQLREMGATADEKNVRALAVAGVAFSPDGKTLATADNVRNTGRLWDVATGKLLHTLKGHTDYVTDVSYSRDGTTVVTVSADNSARIWSAGTGRLLHTVPGEDNEISQFVRHSPDGKTFATAGFSGSARVWDARNGESHGFVTRSVLQSVSGLAYSPDQKYLATATRGDRVQLWDLRKGNLMPIMSLENEDVSGDGLDFSPDGTTLAIALGNRVRLWTLGTGDSARLIGDTTDAASGLAYSPDGSTLVTVNAQDTTVKFWDARDGDARAKVDRDVGGTGEAQYSADGAVLATGDAGDIGFNETTGYQGNFGTVQLRDPETGLPTGKLSVRGTRVMTMDFGPGHLIAVGYQDGTTRIWDADTRTVVRTITGNDGEISNLAYSGDGAIVAIVGDDSRIGIWDAHSGRLLRTLAGHTSYLTALALSPDGKTLASGGYDKVVRLWDVTGGRQVHVIPDHEDLIDSLAFGPRGETLASGGGDGTVRIWRTATATPLFTLTGQTGGEKVLSFGPDGTQLAVGSTTGGPVQIWDTRADASKTRLCERAGRNLTRTEWDTYIGGDYRRTCG</sequence>
<feature type="repeat" description="WD" evidence="3">
    <location>
        <begin position="1060"/>
        <end position="1102"/>
    </location>
</feature>
<comment type="caution">
    <text evidence="7">The sequence shown here is derived from an EMBL/GenBank/DDBJ whole genome shotgun (WGS) entry which is preliminary data.</text>
</comment>
<dbReference type="Proteomes" id="UP001197247">
    <property type="component" value="Unassembled WGS sequence"/>
</dbReference>
<accession>A0ABS5TFN0</accession>
<keyword evidence="5" id="KW-0812">Transmembrane</keyword>
<evidence type="ECO:0000256" key="2">
    <source>
        <dbReference type="ARBA" id="ARBA00022737"/>
    </source>
</evidence>
<dbReference type="InterPro" id="IPR011047">
    <property type="entry name" value="Quinoprotein_ADH-like_sf"/>
</dbReference>
<dbReference type="InterPro" id="IPR019775">
    <property type="entry name" value="WD40_repeat_CS"/>
</dbReference>
<reference evidence="7 8" key="1">
    <citation type="submission" date="2021-05" db="EMBL/GenBank/DDBJ databases">
        <title>Kineosporia and Streptomyces sp. nov. two new marine actinobacteria isolated from Coral.</title>
        <authorList>
            <person name="Buangrab K."/>
            <person name="Sutthacheep M."/>
            <person name="Yeemin T."/>
            <person name="Harunari E."/>
            <person name="Igarashi Y."/>
            <person name="Kanchanasin P."/>
            <person name="Tanasupawat S."/>
            <person name="Phongsopitanun W."/>
        </authorList>
    </citation>
    <scope>NUCLEOTIDE SEQUENCE [LARGE SCALE GENOMIC DNA]</scope>
    <source>
        <strain evidence="7 8">J2-2</strain>
    </source>
</reference>
<dbReference type="RefSeq" id="WP_214156194.1">
    <property type="nucleotide sequence ID" value="NZ_JAHBAY010000005.1"/>
</dbReference>
<keyword evidence="1 3" id="KW-0853">WD repeat</keyword>
<feature type="region of interest" description="Disordered" evidence="4">
    <location>
        <begin position="202"/>
        <end position="227"/>
    </location>
</feature>
<dbReference type="Pfam" id="PF00400">
    <property type="entry name" value="WD40"/>
    <property type="match status" value="9"/>
</dbReference>
<evidence type="ECO:0000256" key="3">
    <source>
        <dbReference type="PROSITE-ProRule" id="PRU00221"/>
    </source>
</evidence>
<dbReference type="InterPro" id="IPR027417">
    <property type="entry name" value="P-loop_NTPase"/>
</dbReference>
<feature type="repeat" description="WD" evidence="3">
    <location>
        <begin position="1284"/>
        <end position="1325"/>
    </location>
</feature>
<feature type="repeat" description="WD" evidence="3">
    <location>
        <begin position="1242"/>
        <end position="1283"/>
    </location>
</feature>
<dbReference type="PROSITE" id="PS50294">
    <property type="entry name" value="WD_REPEATS_REGION"/>
    <property type="match status" value="6"/>
</dbReference>
<dbReference type="EMBL" id="JAHBAY010000005">
    <property type="protein sequence ID" value="MBT0769893.1"/>
    <property type="molecule type" value="Genomic_DNA"/>
</dbReference>